<dbReference type="Pfam" id="PF03205">
    <property type="entry name" value="MobB"/>
    <property type="match status" value="1"/>
</dbReference>
<dbReference type="SUPFAM" id="SSF52540">
    <property type="entry name" value="P-loop containing nucleoside triphosphate hydrolases"/>
    <property type="match status" value="1"/>
</dbReference>
<gene>
    <name evidence="2" type="primary">mobB</name>
    <name evidence="2" type="ORF">ACJEBI_24675</name>
</gene>
<accession>A0ABW8RM96</accession>
<organism evidence="2 3">
    <name type="scientific">Bacillus salipaludis</name>
    <dbReference type="NCBI Taxonomy" id="2547811"/>
    <lineage>
        <taxon>Bacteria</taxon>
        <taxon>Bacillati</taxon>
        <taxon>Bacillota</taxon>
        <taxon>Bacilli</taxon>
        <taxon>Bacillales</taxon>
        <taxon>Bacillaceae</taxon>
        <taxon>Bacillus</taxon>
    </lineage>
</organism>
<dbReference type="Proteomes" id="UP001623041">
    <property type="component" value="Unassembled WGS sequence"/>
</dbReference>
<dbReference type="Gene3D" id="3.40.50.300">
    <property type="entry name" value="P-loop containing nucleotide triphosphate hydrolases"/>
    <property type="match status" value="1"/>
</dbReference>
<dbReference type="NCBIfam" id="TIGR00176">
    <property type="entry name" value="mobB"/>
    <property type="match status" value="1"/>
</dbReference>
<evidence type="ECO:0000313" key="2">
    <source>
        <dbReference type="EMBL" id="MFK9094655.1"/>
    </source>
</evidence>
<sequence length="180" mass="20286">MVKPIIFQVVGYQNSGKTTLTSKLIETLSTQGLKTVTIKHHGHGGKPDVVDQKDSTIHLSAGAIVSLVEGNGRLILQAEKCEFSLEQQIELMKFFHSDVILVEGHKSENYPKLLLVRDNRDLPLLDLVNNVQAVVYWKEEMIDLISAKLDVPAFLIYDEAVINWTVQLIKKLVHNMDKKN</sequence>
<dbReference type="RefSeq" id="WP_406583122.1">
    <property type="nucleotide sequence ID" value="NZ_JBJHQH010000026.1"/>
</dbReference>
<keyword evidence="3" id="KW-1185">Reference proteome</keyword>
<evidence type="ECO:0000259" key="1">
    <source>
        <dbReference type="Pfam" id="PF03205"/>
    </source>
</evidence>
<dbReference type="PANTHER" id="PTHR40072">
    <property type="entry name" value="MOLYBDOPTERIN-GUANINE DINUCLEOTIDE BIOSYNTHESIS ADAPTER PROTEIN-RELATED"/>
    <property type="match status" value="1"/>
</dbReference>
<reference evidence="2 3" key="1">
    <citation type="submission" date="2024-11" db="EMBL/GenBank/DDBJ databases">
        <authorList>
            <person name="Lucas J.A."/>
        </authorList>
    </citation>
    <scope>NUCLEOTIDE SEQUENCE [LARGE SCALE GENOMIC DNA]</scope>
    <source>
        <strain evidence="2 3">Z 5.4</strain>
    </source>
</reference>
<dbReference type="InterPro" id="IPR027417">
    <property type="entry name" value="P-loop_NTPase"/>
</dbReference>
<protein>
    <submittedName>
        <fullName evidence="2">Molybdopterin-guanine dinucleotide biosynthesis protein B</fullName>
    </submittedName>
</protein>
<dbReference type="EMBL" id="JBJHQH010000026">
    <property type="protein sequence ID" value="MFK9094655.1"/>
    <property type="molecule type" value="Genomic_DNA"/>
</dbReference>
<dbReference type="PANTHER" id="PTHR40072:SF1">
    <property type="entry name" value="MOLYBDOPTERIN-GUANINE DINUCLEOTIDE BIOSYNTHESIS ADAPTER PROTEIN"/>
    <property type="match status" value="1"/>
</dbReference>
<feature type="domain" description="Molybdopterin-guanine dinucleotide biosynthesis protein B (MobB)" evidence="1">
    <location>
        <begin position="6"/>
        <end position="135"/>
    </location>
</feature>
<comment type="caution">
    <text evidence="2">The sequence shown here is derived from an EMBL/GenBank/DDBJ whole genome shotgun (WGS) entry which is preliminary data.</text>
</comment>
<proteinExistence type="predicted"/>
<dbReference type="InterPro" id="IPR052539">
    <property type="entry name" value="MGD_biosynthesis_adapter"/>
</dbReference>
<evidence type="ECO:0000313" key="3">
    <source>
        <dbReference type="Proteomes" id="UP001623041"/>
    </source>
</evidence>
<dbReference type="InterPro" id="IPR004435">
    <property type="entry name" value="MobB_dom"/>
</dbReference>
<name>A0ABW8RM96_9BACI</name>